<name>A0A141VTP0_9CAUD</name>
<reference evidence="2" key="1">
    <citation type="submission" date="2016-01" db="EMBL/GenBank/DDBJ databases">
        <title>A eukaryotic-like serine/threonine kinase protects bacteria against viruses.</title>
        <authorList>
            <person name="Depardieu F."/>
            <person name="Didier J.-P."/>
            <person name="Bernheim A."/>
            <person name="Sherlock A."/>
            <person name="Molina H."/>
            <person name="Duclos B."/>
            <person name="Bikard D."/>
        </authorList>
    </citation>
    <scope>NUCLEOTIDE SEQUENCE [LARGE SCALE GENOMIC DNA]</scope>
</reference>
<dbReference type="KEGG" id="vg:29122886"/>
<evidence type="ECO:0000313" key="3">
    <source>
        <dbReference type="Proteomes" id="UP000202699"/>
    </source>
</evidence>
<organism evidence="2 3">
    <name type="scientific">Staphylococcus phage CNPx</name>
    <dbReference type="NCBI Taxonomy" id="1792269"/>
    <lineage>
        <taxon>Viruses</taxon>
        <taxon>Duplodnaviria</taxon>
        <taxon>Heunggongvirae</taxon>
        <taxon>Uroviricota</taxon>
        <taxon>Caudoviricetes</taxon>
        <taxon>Rockefellervirus</taxon>
        <taxon>Rockefellervirus CNPx</taxon>
    </lineage>
</organism>
<dbReference type="OrthoDB" id="14364at10239"/>
<dbReference type="GeneID" id="29122886"/>
<dbReference type="EMBL" id="KU598975">
    <property type="protein sequence ID" value="AMM44583.1"/>
    <property type="molecule type" value="Genomic_DNA"/>
</dbReference>
<sequence>MNGRSDEMKVVYLWKNGQAIIVHKNEEDEYVYPDEKWTENQPPQGIILPCYYDGKQWVGQTQDELEKMLPEVEIPVDDKDIAIAKLTSLVVDLQEEVMSLKQNIALITEEQANQKLGEA</sequence>
<evidence type="ECO:0000256" key="1">
    <source>
        <dbReference type="SAM" id="Coils"/>
    </source>
</evidence>
<dbReference type="RefSeq" id="YP_009302039.1">
    <property type="nucleotide sequence ID" value="NC_031241.1"/>
</dbReference>
<feature type="coiled-coil region" evidence="1">
    <location>
        <begin position="83"/>
        <end position="110"/>
    </location>
</feature>
<proteinExistence type="predicted"/>
<keyword evidence="1" id="KW-0175">Coiled coil</keyword>
<protein>
    <submittedName>
        <fullName evidence="2">Uncharacterized protein</fullName>
    </submittedName>
</protein>
<dbReference type="Proteomes" id="UP000202699">
    <property type="component" value="Segment"/>
</dbReference>
<keyword evidence="3" id="KW-1185">Reference proteome</keyword>
<accession>A0A141VTP0</accession>
<evidence type="ECO:0000313" key="2">
    <source>
        <dbReference type="EMBL" id="AMM44583.1"/>
    </source>
</evidence>